<protein>
    <submittedName>
        <fullName evidence="1">Uncharacterized protein</fullName>
    </submittedName>
</protein>
<evidence type="ECO:0000313" key="1">
    <source>
        <dbReference type="EMBL" id="QTE24000.1"/>
    </source>
</evidence>
<evidence type="ECO:0000313" key="2">
    <source>
        <dbReference type="Proteomes" id="UP000663920"/>
    </source>
</evidence>
<dbReference type="RefSeq" id="WP_208079985.1">
    <property type="nucleotide sequence ID" value="NZ_CP071869.1"/>
</dbReference>
<dbReference type="KEGG" id="pcea:J3359_06950"/>
<sequence length="169" mass="19579">MKKIFLFFTFLLTFSIYGQNNIEISLQQDARLLLIGDKKGNDALTVNLMTKLELPVYNFEKSYLLAYLSLEYADLVVKNYKRYSLGAGYSIKNVFEKIGATAYADFGKIYRQSEGFFSFGFSGELSYRINDKLKIICTQQLTYRKDLKVLYNSKNDYVISGFIGLKYRL</sequence>
<gene>
    <name evidence="1" type="ORF">J3359_06950</name>
</gene>
<accession>A0A975HA82</accession>
<proteinExistence type="predicted"/>
<dbReference type="AlphaFoldDB" id="A0A975HA82"/>
<reference evidence="1 2" key="1">
    <citation type="submission" date="2021-03" db="EMBL/GenBank/DDBJ databases">
        <title>Complete genome of Polaribacter_sp.SM13.</title>
        <authorList>
            <person name="Jeong S.W."/>
            <person name="Bae J.W."/>
        </authorList>
    </citation>
    <scope>NUCLEOTIDE SEQUENCE [LARGE SCALE GENOMIC DNA]</scope>
    <source>
        <strain evidence="1 2">SM13</strain>
    </source>
</reference>
<name>A0A975HA82_9FLAO</name>
<dbReference type="EMBL" id="CP071869">
    <property type="protein sequence ID" value="QTE24000.1"/>
    <property type="molecule type" value="Genomic_DNA"/>
</dbReference>
<dbReference type="Proteomes" id="UP000663920">
    <property type="component" value="Chromosome"/>
</dbReference>
<keyword evidence="2" id="KW-1185">Reference proteome</keyword>
<organism evidence="1 2">
    <name type="scientific">Polaribacter cellanae</name>
    <dbReference type="NCBI Taxonomy" id="2818493"/>
    <lineage>
        <taxon>Bacteria</taxon>
        <taxon>Pseudomonadati</taxon>
        <taxon>Bacteroidota</taxon>
        <taxon>Flavobacteriia</taxon>
        <taxon>Flavobacteriales</taxon>
        <taxon>Flavobacteriaceae</taxon>
    </lineage>
</organism>